<dbReference type="SMART" id="SM00256">
    <property type="entry name" value="FBOX"/>
    <property type="match status" value="1"/>
</dbReference>
<reference evidence="3" key="1">
    <citation type="submission" date="2024-06" db="EMBL/GenBank/DDBJ databases">
        <authorList>
            <person name="Ryan C."/>
        </authorList>
    </citation>
    <scope>NUCLEOTIDE SEQUENCE [LARGE SCALE GENOMIC DNA]</scope>
</reference>
<protein>
    <recommendedName>
        <fullName evidence="1">F-box domain-containing protein</fullName>
    </recommendedName>
</protein>
<dbReference type="InterPro" id="IPR001810">
    <property type="entry name" value="F-box_dom"/>
</dbReference>
<feature type="domain" description="F-box" evidence="1">
    <location>
        <begin position="16"/>
        <end position="56"/>
    </location>
</feature>
<evidence type="ECO:0000313" key="2">
    <source>
        <dbReference type="EMBL" id="CAL4943580.1"/>
    </source>
</evidence>
<evidence type="ECO:0000313" key="3">
    <source>
        <dbReference type="Proteomes" id="UP001497457"/>
    </source>
</evidence>
<organism evidence="2 3">
    <name type="scientific">Urochloa decumbens</name>
    <dbReference type="NCBI Taxonomy" id="240449"/>
    <lineage>
        <taxon>Eukaryota</taxon>
        <taxon>Viridiplantae</taxon>
        <taxon>Streptophyta</taxon>
        <taxon>Embryophyta</taxon>
        <taxon>Tracheophyta</taxon>
        <taxon>Spermatophyta</taxon>
        <taxon>Magnoliopsida</taxon>
        <taxon>Liliopsida</taxon>
        <taxon>Poales</taxon>
        <taxon>Poaceae</taxon>
        <taxon>PACMAD clade</taxon>
        <taxon>Panicoideae</taxon>
        <taxon>Panicodae</taxon>
        <taxon>Paniceae</taxon>
        <taxon>Melinidinae</taxon>
        <taxon>Urochloa</taxon>
    </lineage>
</organism>
<gene>
    <name evidence="2" type="ORF">URODEC1_LOCUS34266</name>
</gene>
<reference evidence="2 3" key="2">
    <citation type="submission" date="2024-10" db="EMBL/GenBank/DDBJ databases">
        <authorList>
            <person name="Ryan C."/>
        </authorList>
    </citation>
    <scope>NUCLEOTIDE SEQUENCE [LARGE SCALE GENOMIC DNA]</scope>
</reference>
<proteinExistence type="predicted"/>
<keyword evidence="3" id="KW-1185">Reference proteome</keyword>
<dbReference type="AlphaFoldDB" id="A0ABC8YJQ2"/>
<sequence>MESGSVQEDEDLTRLLPGDALAGILRRLPHRSLAVSRCVCKAWRDVTDYHRLLLLHLLPRSVGGIFIRYNCHFRWEFFARPTTGPAISGEVDYDPHRSPVEDHCNGLLLLPDCVVNPSTQWRSPVPPRPPPQMGTGYFHNDGYLVFDPSVLLDYEVILIPRISHKNEPGHHLYSRCWDELDPAIEKLEWPPSLWKVAVFSSRTGQWEERSFLREGDAIGTIADTRSQSSLQLENRYGVHLRGELVVHCEAGFVMRISLSNNTYQVIKPPEGAKVSRSKGFYLGESGNAVCCALLDRSRHACWLRIWFLKETHGRMEWALKHQTNLKHVLARPDHRRSYLNDGPWILQNINY</sequence>
<evidence type="ECO:0000259" key="1">
    <source>
        <dbReference type="SMART" id="SM00256"/>
    </source>
</evidence>
<dbReference type="Gene3D" id="1.20.1280.50">
    <property type="match status" value="1"/>
</dbReference>
<dbReference type="InterPro" id="IPR036047">
    <property type="entry name" value="F-box-like_dom_sf"/>
</dbReference>
<dbReference type="PANTHER" id="PTHR34591:SF13">
    <property type="entry name" value="OS03G0669900 PROTEIN"/>
    <property type="match status" value="1"/>
</dbReference>
<dbReference type="SUPFAM" id="SSF81383">
    <property type="entry name" value="F-box domain"/>
    <property type="match status" value="1"/>
</dbReference>
<dbReference type="Pfam" id="PF00646">
    <property type="entry name" value="F-box"/>
    <property type="match status" value="1"/>
</dbReference>
<name>A0ABC8YJQ2_9POAL</name>
<dbReference type="Proteomes" id="UP001497457">
    <property type="component" value="Chromosome 16b"/>
</dbReference>
<dbReference type="PANTHER" id="PTHR34591">
    <property type="entry name" value="OS03G0653100 PROTEIN-RELATED"/>
    <property type="match status" value="1"/>
</dbReference>
<accession>A0ABC8YJQ2</accession>
<dbReference type="EMBL" id="OZ075126">
    <property type="protein sequence ID" value="CAL4943580.1"/>
    <property type="molecule type" value="Genomic_DNA"/>
</dbReference>